<feature type="compositionally biased region" description="Basic and acidic residues" evidence="3">
    <location>
        <begin position="1"/>
        <end position="13"/>
    </location>
</feature>
<evidence type="ECO:0000256" key="2">
    <source>
        <dbReference type="ARBA" id="ARBA00022553"/>
    </source>
</evidence>
<evidence type="ECO:0000313" key="6">
    <source>
        <dbReference type="Proteomes" id="UP001056384"/>
    </source>
</evidence>
<name>A0A9Q9AX12_9PEZI</name>
<dbReference type="GO" id="GO:0008277">
    <property type="term" value="P:regulation of G protein-coupled receptor signaling pathway"/>
    <property type="evidence" value="ECO:0007669"/>
    <property type="project" value="InterPro"/>
</dbReference>
<reference evidence="5" key="1">
    <citation type="submission" date="2022-06" db="EMBL/GenBank/DDBJ databases">
        <title>Complete genome sequences of two strains of the flax pathogen Septoria linicola.</title>
        <authorList>
            <person name="Lapalu N."/>
            <person name="Simon A."/>
            <person name="Demenou B."/>
            <person name="Paumier D."/>
            <person name="Guillot M.-P."/>
            <person name="Gout L."/>
            <person name="Valade R."/>
        </authorList>
    </citation>
    <scope>NUCLEOTIDE SEQUENCE</scope>
    <source>
        <strain evidence="5">SE15195</strain>
    </source>
</reference>
<dbReference type="OrthoDB" id="70588at2759"/>
<dbReference type="Gene3D" id="1.10.168.10">
    <property type="entry name" value="Phosducin, domain 2"/>
    <property type="match status" value="1"/>
</dbReference>
<dbReference type="InterPro" id="IPR036249">
    <property type="entry name" value="Thioredoxin-like_sf"/>
</dbReference>
<feature type="domain" description="Phosducin" evidence="4">
    <location>
        <begin position="69"/>
        <end position="283"/>
    </location>
</feature>
<dbReference type="Gene3D" id="3.40.30.10">
    <property type="entry name" value="Glutaredoxin"/>
    <property type="match status" value="1"/>
</dbReference>
<dbReference type="PANTHER" id="PTHR46052">
    <property type="entry name" value="PHOSDUCIN-LIKE PROTEIN"/>
    <property type="match status" value="1"/>
</dbReference>
<keyword evidence="2" id="KW-0597">Phosphoprotein</keyword>
<dbReference type="InterPro" id="IPR001200">
    <property type="entry name" value="Phosducin"/>
</dbReference>
<dbReference type="CDD" id="cd02987">
    <property type="entry name" value="Phd_like_Phd"/>
    <property type="match status" value="1"/>
</dbReference>
<feature type="region of interest" description="Disordered" evidence="3">
    <location>
        <begin position="1"/>
        <end position="105"/>
    </location>
</feature>
<sequence length="284" mass="32039">MSGAKEEFDELMRHKERRTRHPEDDRDDARSFLNLSDESDDDVTPPASVADPPRASMSSGRSTIPMKRYGANTGPKGVISDAQDFQESRRSQRASMRSTSSLATQVQSLALHEQVLPSEKIDEEDEFGLDGEDEDDFMKIWRQSRLKEMQTGPKESHMHRNGNGSSTRLFGSLTMVDDIGYLDAVEKSGPDTVVIVYIYDDYSQVSDLIEKCIRTLAGKHQDARFIKLHYEDAQMEPMGVPAIIAYRNGDKFAGLVPLIDELPDDSELNAITLETVFKKYQILR</sequence>
<dbReference type="EMBL" id="CP099422">
    <property type="protein sequence ID" value="USW53502.1"/>
    <property type="molecule type" value="Genomic_DNA"/>
</dbReference>
<gene>
    <name evidence="5" type="ORF">Slin15195_G068210</name>
</gene>
<evidence type="ECO:0000313" key="5">
    <source>
        <dbReference type="EMBL" id="USW53502.1"/>
    </source>
</evidence>
<dbReference type="AlphaFoldDB" id="A0A9Q9AX12"/>
<feature type="compositionally biased region" description="Polar residues" evidence="3">
    <location>
        <begin position="93"/>
        <end position="105"/>
    </location>
</feature>
<dbReference type="Pfam" id="PF02114">
    <property type="entry name" value="Phosducin"/>
    <property type="match status" value="1"/>
</dbReference>
<keyword evidence="6" id="KW-1185">Reference proteome</keyword>
<dbReference type="Proteomes" id="UP001056384">
    <property type="component" value="Chromosome 5"/>
</dbReference>
<evidence type="ECO:0000256" key="3">
    <source>
        <dbReference type="SAM" id="MobiDB-lite"/>
    </source>
</evidence>
<comment type="similarity">
    <text evidence="1">Belongs to the phosducin family.</text>
</comment>
<dbReference type="PANTHER" id="PTHR46052:SF1">
    <property type="entry name" value="PHOSDUCIN-LIKE PROTEIN"/>
    <property type="match status" value="1"/>
</dbReference>
<evidence type="ECO:0000256" key="1">
    <source>
        <dbReference type="ARBA" id="ARBA00009686"/>
    </source>
</evidence>
<dbReference type="InterPro" id="IPR024253">
    <property type="entry name" value="Phosducin_thioredoxin-like_dom"/>
</dbReference>
<organism evidence="5 6">
    <name type="scientific">Septoria linicola</name>
    <dbReference type="NCBI Taxonomy" id="215465"/>
    <lineage>
        <taxon>Eukaryota</taxon>
        <taxon>Fungi</taxon>
        <taxon>Dikarya</taxon>
        <taxon>Ascomycota</taxon>
        <taxon>Pezizomycotina</taxon>
        <taxon>Dothideomycetes</taxon>
        <taxon>Dothideomycetidae</taxon>
        <taxon>Mycosphaerellales</taxon>
        <taxon>Mycosphaerellaceae</taxon>
        <taxon>Septoria</taxon>
    </lineage>
</organism>
<evidence type="ECO:0000259" key="4">
    <source>
        <dbReference type="Pfam" id="PF02114"/>
    </source>
</evidence>
<proteinExistence type="inferred from homology"/>
<feature type="compositionally biased region" description="Basic and acidic residues" evidence="3">
    <location>
        <begin position="21"/>
        <end position="30"/>
    </location>
</feature>
<dbReference type="InterPro" id="IPR051499">
    <property type="entry name" value="Phosducin-like_reg"/>
</dbReference>
<dbReference type="InterPro" id="IPR023196">
    <property type="entry name" value="Phosducin_N_dom_sf"/>
</dbReference>
<dbReference type="SUPFAM" id="SSF52833">
    <property type="entry name" value="Thioredoxin-like"/>
    <property type="match status" value="1"/>
</dbReference>
<accession>A0A9Q9AX12</accession>
<protein>
    <submittedName>
        <fullName evidence="5">Phosducin, Thioredoxin-like superfamily</fullName>
    </submittedName>
</protein>